<organism evidence="2 3">
    <name type="scientific">Portunus trituberculatus</name>
    <name type="common">Swimming crab</name>
    <name type="synonym">Neptunus trituberculatus</name>
    <dbReference type="NCBI Taxonomy" id="210409"/>
    <lineage>
        <taxon>Eukaryota</taxon>
        <taxon>Metazoa</taxon>
        <taxon>Ecdysozoa</taxon>
        <taxon>Arthropoda</taxon>
        <taxon>Crustacea</taxon>
        <taxon>Multicrustacea</taxon>
        <taxon>Malacostraca</taxon>
        <taxon>Eumalacostraca</taxon>
        <taxon>Eucarida</taxon>
        <taxon>Decapoda</taxon>
        <taxon>Pleocyemata</taxon>
        <taxon>Brachyura</taxon>
        <taxon>Eubrachyura</taxon>
        <taxon>Portunoidea</taxon>
        <taxon>Portunidae</taxon>
        <taxon>Portuninae</taxon>
        <taxon>Portunus</taxon>
    </lineage>
</organism>
<dbReference type="PANTHER" id="PTHR21505">
    <property type="entry name" value="MADF DOMAIN-CONTAINING PROTEIN-RELATED"/>
    <property type="match status" value="1"/>
</dbReference>
<reference evidence="2 3" key="1">
    <citation type="submission" date="2019-05" db="EMBL/GenBank/DDBJ databases">
        <title>Another draft genome of Portunus trituberculatus and its Hox gene families provides insights of decapod evolution.</title>
        <authorList>
            <person name="Jeong J.-H."/>
            <person name="Song I."/>
            <person name="Kim S."/>
            <person name="Choi T."/>
            <person name="Kim D."/>
            <person name="Ryu S."/>
            <person name="Kim W."/>
        </authorList>
    </citation>
    <scope>NUCLEOTIDE SEQUENCE [LARGE SCALE GENOMIC DNA]</scope>
    <source>
        <tissue evidence="2">Muscle</tissue>
    </source>
</reference>
<evidence type="ECO:0000259" key="1">
    <source>
        <dbReference type="PROSITE" id="PS51029"/>
    </source>
</evidence>
<dbReference type="PANTHER" id="PTHR21505:SF8">
    <property type="entry name" value="DPT-YFP REPRESSOR BY OVEREXPRESSION, ISOFORM D-RELATED"/>
    <property type="match status" value="1"/>
</dbReference>
<dbReference type="EMBL" id="VSRR010015131">
    <property type="protein sequence ID" value="MPC57844.1"/>
    <property type="molecule type" value="Genomic_DNA"/>
</dbReference>
<feature type="domain" description="MADF" evidence="1">
    <location>
        <begin position="14"/>
        <end position="112"/>
    </location>
</feature>
<evidence type="ECO:0000313" key="3">
    <source>
        <dbReference type="Proteomes" id="UP000324222"/>
    </source>
</evidence>
<dbReference type="InterPro" id="IPR006578">
    <property type="entry name" value="MADF-dom"/>
</dbReference>
<comment type="caution">
    <text evidence="2">The sequence shown here is derived from an EMBL/GenBank/DDBJ whole genome shotgun (WGS) entry which is preliminary data.</text>
</comment>
<dbReference type="OrthoDB" id="6152242at2759"/>
<protein>
    <recommendedName>
        <fullName evidence="1">MADF domain-containing protein</fullName>
    </recommendedName>
</protein>
<dbReference type="Pfam" id="PF10545">
    <property type="entry name" value="MADF_DNA_bdg"/>
    <property type="match status" value="1"/>
</dbReference>
<dbReference type="SMART" id="SM00595">
    <property type="entry name" value="MADF"/>
    <property type="match status" value="1"/>
</dbReference>
<name>A0A5B7GMT2_PORTR</name>
<evidence type="ECO:0000313" key="2">
    <source>
        <dbReference type="EMBL" id="MPC57844.1"/>
    </source>
</evidence>
<dbReference type="Proteomes" id="UP000324222">
    <property type="component" value="Unassembled WGS sequence"/>
</dbReference>
<keyword evidence="3" id="KW-1185">Reference proteome</keyword>
<gene>
    <name evidence="2" type="ORF">E2C01_051832</name>
</gene>
<sequence length="176" mass="20256">MAATPPEGQEFWLDFIECYRSFLSLWKIKSEDYKNRNLKGNCYKQLVEMLKEHIPTATKDLVCKKINAFRTSYRRELKMVIKSEKSGAGSDDIYKPSLWYYDALGFLRDQETQEEGLCTMELDEGVKCLPAPVKTDSPCLRHTTRHDAYSTSGDIHKPSYQLRVTTSHAGSQDTRS</sequence>
<dbReference type="PROSITE" id="PS51029">
    <property type="entry name" value="MADF"/>
    <property type="match status" value="1"/>
</dbReference>
<accession>A0A5B7GMT2</accession>
<proteinExistence type="predicted"/>
<dbReference type="AlphaFoldDB" id="A0A5B7GMT2"/>